<evidence type="ECO:0000313" key="2">
    <source>
        <dbReference type="EMBL" id="XCI81544.1"/>
    </source>
</evidence>
<dbReference type="AlphaFoldDB" id="A0AAU8I877"/>
<proteinExistence type="predicted"/>
<sequence length="190" mass="20648">MRGIASRMMTAPGDAPDLEMDRDRIRISRAPQWRRSGALAPASAMTMRPASGWRWMHFFGASTRRHVARTITMTLPAPRRSRTLSAVVLALSLSSGLASASSVTGTIKDLSVRATDGVHYVVINGTPTQRPACAANTTYYMIKDETSDTGKAQLAMLLSAYMAGKPVWIEGSDACTRWGDGEDVRTVSFH</sequence>
<keyword evidence="3" id="KW-1185">Reference proteome</keyword>
<dbReference type="RefSeq" id="WP_242159558.1">
    <property type="nucleotide sequence ID" value="NZ_CP131914.1"/>
</dbReference>
<reference evidence="2" key="3">
    <citation type="submission" date="2023-08" db="EMBL/GenBank/DDBJ databases">
        <title>Complete genome sequence of Xanthomonas indica.</title>
        <authorList>
            <person name="Patil P.B."/>
            <person name="Rana R."/>
        </authorList>
    </citation>
    <scope>NUCLEOTIDE SEQUENCE</scope>
    <source>
        <strain evidence="2">PPL560</strain>
    </source>
</reference>
<dbReference type="KEGG" id="xin:Q7W82_05130"/>
<organism evidence="2">
    <name type="scientific">Xanthomonas indica</name>
    <dbReference type="NCBI Taxonomy" id="2912242"/>
    <lineage>
        <taxon>Bacteria</taxon>
        <taxon>Pseudomonadati</taxon>
        <taxon>Pseudomonadota</taxon>
        <taxon>Gammaproteobacteria</taxon>
        <taxon>Lysobacterales</taxon>
        <taxon>Lysobacteraceae</taxon>
        <taxon>Xanthomonas</taxon>
    </lineage>
</organism>
<dbReference type="EMBL" id="JAKJPQ010000006">
    <property type="protein sequence ID" value="MCI2261511.1"/>
    <property type="molecule type" value="Genomic_DNA"/>
</dbReference>
<accession>A0AAU8I877</accession>
<reference evidence="1" key="2">
    <citation type="submission" date="2022-01" db="EMBL/GenBank/DDBJ databases">
        <authorList>
            <person name="Rana R."/>
            <person name="Patil P.B."/>
        </authorList>
    </citation>
    <scope>NUCLEOTIDE SEQUENCE</scope>
    <source>
        <strain evidence="1">PPL560</strain>
    </source>
</reference>
<dbReference type="EMBL" id="CP131914">
    <property type="protein sequence ID" value="XCI81544.1"/>
    <property type="molecule type" value="Genomic_DNA"/>
</dbReference>
<gene>
    <name evidence="1" type="ORF">L3V74_08160</name>
    <name evidence="2" type="ORF">Q7W82_05130</name>
</gene>
<evidence type="ECO:0000313" key="1">
    <source>
        <dbReference type="EMBL" id="MCI2261511.1"/>
    </source>
</evidence>
<reference evidence="1 3" key="1">
    <citation type="journal article" date="2022" name="Curr. Microbiol.">
        <title>Xanthomonas indica sp. nov., a Novel Member of Non-Pathogenic Xanthomonas Community from Healthy Rice Seeds.</title>
        <authorList>
            <person name="Rana R."/>
            <person name="Madhavan V.N."/>
            <person name="Saroha T."/>
            <person name="Bansal K."/>
            <person name="Kaur A."/>
            <person name="Sonti R.V."/>
            <person name="Patel H.K."/>
            <person name="Patil P.B."/>
        </authorList>
    </citation>
    <scope>NUCLEOTIDE SEQUENCE [LARGE SCALE GENOMIC DNA]</scope>
    <source>
        <strain evidence="1 3">PPL560</strain>
    </source>
</reference>
<dbReference type="Proteomes" id="UP001430647">
    <property type="component" value="Unassembled WGS sequence"/>
</dbReference>
<protein>
    <submittedName>
        <fullName evidence="2">Uncharacterized protein</fullName>
    </submittedName>
</protein>
<name>A0AAU8I877_9XANT</name>
<evidence type="ECO:0000313" key="3">
    <source>
        <dbReference type="Proteomes" id="UP001430647"/>
    </source>
</evidence>